<feature type="compositionally biased region" description="Low complexity" evidence="1">
    <location>
        <begin position="30"/>
        <end position="43"/>
    </location>
</feature>
<reference evidence="2" key="1">
    <citation type="submission" date="2013-12" db="EMBL/GenBank/DDBJ databases">
        <title>The Genome Sequence of Aphanomyces astaci APO3.</title>
        <authorList>
            <consortium name="The Broad Institute Genomics Platform"/>
            <person name="Russ C."/>
            <person name="Tyler B."/>
            <person name="van West P."/>
            <person name="Dieguez-Uribeondo J."/>
            <person name="Young S.K."/>
            <person name="Zeng Q."/>
            <person name="Gargeya S."/>
            <person name="Fitzgerald M."/>
            <person name="Abouelleil A."/>
            <person name="Alvarado L."/>
            <person name="Chapman S.B."/>
            <person name="Gainer-Dewar J."/>
            <person name="Goldberg J."/>
            <person name="Griggs A."/>
            <person name="Gujja S."/>
            <person name="Hansen M."/>
            <person name="Howarth C."/>
            <person name="Imamovic A."/>
            <person name="Ireland A."/>
            <person name="Larimer J."/>
            <person name="McCowan C."/>
            <person name="Murphy C."/>
            <person name="Pearson M."/>
            <person name="Poon T.W."/>
            <person name="Priest M."/>
            <person name="Roberts A."/>
            <person name="Saif S."/>
            <person name="Shea T."/>
            <person name="Sykes S."/>
            <person name="Wortman J."/>
            <person name="Nusbaum C."/>
            <person name="Birren B."/>
        </authorList>
    </citation>
    <scope>NUCLEOTIDE SEQUENCE [LARGE SCALE GENOMIC DNA]</scope>
    <source>
        <strain evidence="2">APO3</strain>
    </source>
</reference>
<feature type="compositionally biased region" description="Low complexity" evidence="1">
    <location>
        <begin position="849"/>
        <end position="861"/>
    </location>
</feature>
<feature type="region of interest" description="Disordered" evidence="1">
    <location>
        <begin position="1"/>
        <end position="68"/>
    </location>
</feature>
<feature type="region of interest" description="Disordered" evidence="1">
    <location>
        <begin position="485"/>
        <end position="506"/>
    </location>
</feature>
<feature type="region of interest" description="Disordered" evidence="1">
    <location>
        <begin position="578"/>
        <end position="601"/>
    </location>
</feature>
<feature type="compositionally biased region" description="Polar residues" evidence="1">
    <location>
        <begin position="916"/>
        <end position="925"/>
    </location>
</feature>
<dbReference type="VEuPathDB" id="FungiDB:H257_11807"/>
<protein>
    <submittedName>
        <fullName evidence="2">Uncharacterized protein</fullName>
    </submittedName>
</protein>
<feature type="region of interest" description="Disordered" evidence="1">
    <location>
        <begin position="756"/>
        <end position="926"/>
    </location>
</feature>
<feature type="compositionally biased region" description="Pro residues" evidence="1">
    <location>
        <begin position="1101"/>
        <end position="1110"/>
    </location>
</feature>
<dbReference type="STRING" id="112090.W4G1W4"/>
<accession>W4G1W4</accession>
<feature type="compositionally biased region" description="Pro residues" evidence="1">
    <location>
        <begin position="830"/>
        <end position="842"/>
    </location>
</feature>
<feature type="compositionally biased region" description="Low complexity" evidence="1">
    <location>
        <begin position="172"/>
        <end position="187"/>
    </location>
</feature>
<feature type="region of interest" description="Disordered" evidence="1">
    <location>
        <begin position="971"/>
        <end position="992"/>
    </location>
</feature>
<feature type="compositionally biased region" description="Polar residues" evidence="1">
    <location>
        <begin position="525"/>
        <end position="534"/>
    </location>
</feature>
<feature type="region of interest" description="Disordered" evidence="1">
    <location>
        <begin position="1093"/>
        <end position="1114"/>
    </location>
</feature>
<feature type="region of interest" description="Disordered" evidence="1">
    <location>
        <begin position="614"/>
        <end position="654"/>
    </location>
</feature>
<feature type="region of interest" description="Disordered" evidence="1">
    <location>
        <begin position="525"/>
        <end position="564"/>
    </location>
</feature>
<dbReference type="GeneID" id="20813803"/>
<feature type="compositionally biased region" description="Basic and acidic residues" evidence="1">
    <location>
        <begin position="770"/>
        <end position="788"/>
    </location>
</feature>
<dbReference type="OrthoDB" id="78053at2759"/>
<dbReference type="RefSeq" id="XP_009837141.1">
    <property type="nucleotide sequence ID" value="XM_009838839.1"/>
</dbReference>
<feature type="compositionally biased region" description="Acidic residues" evidence="1">
    <location>
        <begin position="44"/>
        <end position="54"/>
    </location>
</feature>
<sequence>MSDDLHYSDDDFQEEKSPPKPATHVANGLPTPDTTVVPSTSADVDYEDDYDEPEASPLDDAFEDDPDDIEMHSNVIATPQDLYDVDEFGDSPPSVVAVEVAAHTALDESYGDNDFAESAGAELVTTPTTIGTQLALASTVEDSYNDDQDFASVVAGDDDNGQVADIPPTSTVNRESSAASNAVEASSTLLSTHAQDNAQSTNDVIQSEVMQVIAELTNHHLESNVVVVEAANEDMSCSGIPESKKEEVQLLEPAISQVTEPADVFGVELETSSDAPESEEPRASHVLTEKEPPIEAVESASNFKPAVQEPLSTFEPTSTVDLDHVNVLTAPPPDVQPLKEALSKQTIDETLVPSTSNDSEVSVVPVVVVDATSNDSEAPAAVLPVVEQSPNDDVVTTNAATGDDNADDMHDVETTATDVSTINSIRSECAATPLTPTEVLPLLSIDTQVVASAAATPILQTEGYPSDSTTSFRDPNITVHNDSSYSTAALSPPQGTTEQVSTTTSDIEVTPKDEIVSTSFDVIGQSNENTTGETEPSFAHGLGQMNESTTGEAESSSTVIESAPTIPVKYSDAVDDVPAHEDATPVVEAESEAEFAHGAAPQQPQEFLQLATTNALSPNPPLDSALSLPTGRSVEQNAPGPERSSSNPDTLYDCDADEVADTSAARLSIATSDETTTLSPRTTSETVEDDYMAYAQTSVFDDDAYMSGGEAPTKLSATPSGNDIYKNVDAATEVEDNTAAPLVQDTGGDLSQLLQPGTDVEPSSNTFDVPIKKQDDCKEEAPSVERTGDQGAKQVDGESSSQSIVLPLVGKKESKLKTRLPPKQAQLQPTPIPPKPRPPPQQRKPEPKAPSSDSSSPMASDFVIHSSTSPPLEASGGGMVFHSPQKDYRPWRQQEVKPQMSPPKPRVALKKKKASPSPTATTCLSSPPKFHFDPKVDKMKEEWLLLNMFRPGDASKYESFCIVHKPVVAPATSTATHHRPSSADRNYPSHSARRLVPPKRKQEMHTLQARERNWVVNGSVQHNAIPAYDSILDKYCHTITNPLVQKQIYNSVELSPQLAYVLEKRVQATRQAELAFVMEDHTYAKTYKPKAVADTTRVPTKPTPRQPPQQPLDSDIVSLKWSTAKLKASGTN</sequence>
<dbReference type="EMBL" id="KI913149">
    <property type="protein sequence ID" value="ETV73266.1"/>
    <property type="molecule type" value="Genomic_DNA"/>
</dbReference>
<proteinExistence type="predicted"/>
<gene>
    <name evidence="2" type="ORF">H257_11807</name>
</gene>
<feature type="compositionally biased region" description="Basic and acidic residues" evidence="1">
    <location>
        <begin position="1"/>
        <end position="18"/>
    </location>
</feature>
<name>W4G1W4_APHAT</name>
<evidence type="ECO:0000256" key="1">
    <source>
        <dbReference type="SAM" id="MobiDB-lite"/>
    </source>
</evidence>
<organism evidence="2">
    <name type="scientific">Aphanomyces astaci</name>
    <name type="common">Crayfish plague agent</name>
    <dbReference type="NCBI Taxonomy" id="112090"/>
    <lineage>
        <taxon>Eukaryota</taxon>
        <taxon>Sar</taxon>
        <taxon>Stramenopiles</taxon>
        <taxon>Oomycota</taxon>
        <taxon>Saprolegniomycetes</taxon>
        <taxon>Saprolegniales</taxon>
        <taxon>Verrucalvaceae</taxon>
        <taxon>Aphanomyces</taxon>
    </lineage>
</organism>
<feature type="compositionally biased region" description="Low complexity" evidence="1">
    <location>
        <begin position="547"/>
        <end position="558"/>
    </location>
</feature>
<feature type="compositionally biased region" description="Basic and acidic residues" evidence="1">
    <location>
        <begin position="884"/>
        <end position="895"/>
    </location>
</feature>
<feature type="region of interest" description="Disordered" evidence="1">
    <location>
        <begin position="152"/>
        <end position="187"/>
    </location>
</feature>
<dbReference type="AlphaFoldDB" id="W4G1W4"/>
<evidence type="ECO:0000313" key="2">
    <source>
        <dbReference type="EMBL" id="ETV73266.1"/>
    </source>
</evidence>